<name>A0ABD0MBN2_9CAEN</name>
<feature type="chain" id="PRO_5044879401" evidence="1">
    <location>
        <begin position="22"/>
        <end position="78"/>
    </location>
</feature>
<evidence type="ECO:0000313" key="3">
    <source>
        <dbReference type="Proteomes" id="UP001519460"/>
    </source>
</evidence>
<keyword evidence="3" id="KW-1185">Reference proteome</keyword>
<keyword evidence="1" id="KW-0732">Signal</keyword>
<dbReference type="AlphaFoldDB" id="A0ABD0MBN2"/>
<dbReference type="Proteomes" id="UP001519460">
    <property type="component" value="Unassembled WGS sequence"/>
</dbReference>
<evidence type="ECO:0000256" key="1">
    <source>
        <dbReference type="SAM" id="SignalP"/>
    </source>
</evidence>
<reference evidence="2 3" key="1">
    <citation type="journal article" date="2023" name="Sci. Data">
        <title>Genome assembly of the Korean intertidal mud-creeper Batillaria attramentaria.</title>
        <authorList>
            <person name="Patra A.K."/>
            <person name="Ho P.T."/>
            <person name="Jun S."/>
            <person name="Lee S.J."/>
            <person name="Kim Y."/>
            <person name="Won Y.J."/>
        </authorList>
    </citation>
    <scope>NUCLEOTIDE SEQUENCE [LARGE SCALE GENOMIC DNA]</scope>
    <source>
        <strain evidence="2">Wonlab-2016</strain>
    </source>
</reference>
<accession>A0ABD0MBN2</accession>
<feature type="non-terminal residue" evidence="2">
    <location>
        <position position="1"/>
    </location>
</feature>
<evidence type="ECO:0000313" key="2">
    <source>
        <dbReference type="EMBL" id="KAK7508614.1"/>
    </source>
</evidence>
<organism evidence="2 3">
    <name type="scientific">Batillaria attramentaria</name>
    <dbReference type="NCBI Taxonomy" id="370345"/>
    <lineage>
        <taxon>Eukaryota</taxon>
        <taxon>Metazoa</taxon>
        <taxon>Spiralia</taxon>
        <taxon>Lophotrochozoa</taxon>
        <taxon>Mollusca</taxon>
        <taxon>Gastropoda</taxon>
        <taxon>Caenogastropoda</taxon>
        <taxon>Sorbeoconcha</taxon>
        <taxon>Cerithioidea</taxon>
        <taxon>Batillariidae</taxon>
        <taxon>Batillaria</taxon>
    </lineage>
</organism>
<gene>
    <name evidence="2" type="ORF">BaRGS_00000180</name>
</gene>
<dbReference type="EMBL" id="JACVVK020000001">
    <property type="protein sequence ID" value="KAK7508614.1"/>
    <property type="molecule type" value="Genomic_DNA"/>
</dbReference>
<sequence>LPYIVMKCAIVLLVLVAAAASKPMDKRFLGHLVDMYPVVRVVWDNLHLWFSDVWDNASAGFKNTWNSAKSEFDHIVHG</sequence>
<feature type="non-terminal residue" evidence="2">
    <location>
        <position position="78"/>
    </location>
</feature>
<feature type="signal peptide" evidence="1">
    <location>
        <begin position="1"/>
        <end position="21"/>
    </location>
</feature>
<comment type="caution">
    <text evidence="2">The sequence shown here is derived from an EMBL/GenBank/DDBJ whole genome shotgun (WGS) entry which is preliminary data.</text>
</comment>
<proteinExistence type="predicted"/>
<protein>
    <submittedName>
        <fullName evidence="2">Uncharacterized protein</fullName>
    </submittedName>
</protein>